<feature type="transmembrane region" description="Helical" evidence="8">
    <location>
        <begin position="61"/>
        <end position="83"/>
    </location>
</feature>
<evidence type="ECO:0000256" key="3">
    <source>
        <dbReference type="ARBA" id="ARBA00022737"/>
    </source>
</evidence>
<name>A0A835HW97_9MAGN</name>
<feature type="repeat" description="PPR" evidence="7">
    <location>
        <begin position="114"/>
        <end position="148"/>
    </location>
</feature>
<organism evidence="10 11">
    <name type="scientific">Coptis chinensis</name>
    <dbReference type="NCBI Taxonomy" id="261450"/>
    <lineage>
        <taxon>Eukaryota</taxon>
        <taxon>Viridiplantae</taxon>
        <taxon>Streptophyta</taxon>
        <taxon>Embryophyta</taxon>
        <taxon>Tracheophyta</taxon>
        <taxon>Spermatophyta</taxon>
        <taxon>Magnoliopsida</taxon>
        <taxon>Ranunculales</taxon>
        <taxon>Ranunculaceae</taxon>
        <taxon>Coptidoideae</taxon>
        <taxon>Coptis</taxon>
    </lineage>
</organism>
<feature type="transmembrane region" description="Helical" evidence="8">
    <location>
        <begin position="95"/>
        <end position="121"/>
    </location>
</feature>
<reference evidence="10 11" key="1">
    <citation type="submission" date="2020-10" db="EMBL/GenBank/DDBJ databases">
        <title>The Coptis chinensis genome and diversification of protoberbering-type alkaloids.</title>
        <authorList>
            <person name="Wang B."/>
            <person name="Shu S."/>
            <person name="Song C."/>
            <person name="Liu Y."/>
        </authorList>
    </citation>
    <scope>NUCLEOTIDE SEQUENCE [LARGE SCALE GENOMIC DNA]</scope>
    <source>
        <strain evidence="10">HL-2020</strain>
        <tissue evidence="10">Leaf</tissue>
    </source>
</reference>
<dbReference type="InterPro" id="IPR011009">
    <property type="entry name" value="Kinase-like_dom_sf"/>
</dbReference>
<dbReference type="Gene3D" id="1.25.40.10">
    <property type="entry name" value="Tetratricopeptide repeat domain"/>
    <property type="match status" value="1"/>
</dbReference>
<dbReference type="GO" id="GO:0004674">
    <property type="term" value="F:protein serine/threonine kinase activity"/>
    <property type="evidence" value="ECO:0007669"/>
    <property type="project" value="UniProtKB-KW"/>
</dbReference>
<feature type="domain" description="Protein kinase" evidence="9">
    <location>
        <begin position="1"/>
        <end position="166"/>
    </location>
</feature>
<dbReference type="GO" id="GO:0007165">
    <property type="term" value="P:signal transduction"/>
    <property type="evidence" value="ECO:0007669"/>
    <property type="project" value="TreeGrafter"/>
</dbReference>
<evidence type="ECO:0000256" key="2">
    <source>
        <dbReference type="ARBA" id="ARBA00022679"/>
    </source>
</evidence>
<dbReference type="PROSITE" id="PS50011">
    <property type="entry name" value="PROTEIN_KINASE_DOM"/>
    <property type="match status" value="1"/>
</dbReference>
<keyword evidence="8" id="KW-1133">Transmembrane helix</keyword>
<dbReference type="InterPro" id="IPR011990">
    <property type="entry name" value="TPR-like_helical_dom_sf"/>
</dbReference>
<evidence type="ECO:0000256" key="8">
    <source>
        <dbReference type="SAM" id="Phobius"/>
    </source>
</evidence>
<sequence>EYGLLHTTCGTPNYVAPEVVNSKGYDGAKADLWSCGVILFVLMEGYFPFEDSNLMALYKNVIIKCVCLGGGFVTVIVLKFFSLTIELAVVSSKPVYMSAVIIGSRLMTNGIPLNALSYSVLIQGLCRGRNLEDAADFCVEMLKAGHFPNASTLTTLIDGLCKDKGV</sequence>
<dbReference type="Gene3D" id="1.10.510.10">
    <property type="entry name" value="Transferase(Phosphotransferase) domain 1"/>
    <property type="match status" value="1"/>
</dbReference>
<keyword evidence="5" id="KW-0418">Kinase</keyword>
<evidence type="ECO:0000256" key="6">
    <source>
        <dbReference type="ARBA" id="ARBA00022840"/>
    </source>
</evidence>
<evidence type="ECO:0000313" key="11">
    <source>
        <dbReference type="Proteomes" id="UP000631114"/>
    </source>
</evidence>
<keyword evidence="2" id="KW-0808">Transferase</keyword>
<dbReference type="EMBL" id="JADFTS010000005">
    <property type="protein sequence ID" value="KAF9605914.1"/>
    <property type="molecule type" value="Genomic_DNA"/>
</dbReference>
<evidence type="ECO:0000256" key="4">
    <source>
        <dbReference type="ARBA" id="ARBA00022741"/>
    </source>
</evidence>
<keyword evidence="8" id="KW-0472">Membrane</keyword>
<dbReference type="InterPro" id="IPR002885">
    <property type="entry name" value="PPR_rpt"/>
</dbReference>
<feature type="transmembrane region" description="Helical" evidence="8">
    <location>
        <begin position="30"/>
        <end position="49"/>
    </location>
</feature>
<dbReference type="Proteomes" id="UP000631114">
    <property type="component" value="Unassembled WGS sequence"/>
</dbReference>
<dbReference type="PANTHER" id="PTHR43895:SF123">
    <property type="entry name" value="NON-SPECIFIC SERINE_THREONINE PROTEIN KINASE"/>
    <property type="match status" value="1"/>
</dbReference>
<comment type="caution">
    <text evidence="10">The sequence shown here is derived from an EMBL/GenBank/DDBJ whole genome shotgun (WGS) entry which is preliminary data.</text>
</comment>
<dbReference type="InterPro" id="IPR000719">
    <property type="entry name" value="Prot_kinase_dom"/>
</dbReference>
<dbReference type="Pfam" id="PF13041">
    <property type="entry name" value="PPR_2"/>
    <property type="match status" value="1"/>
</dbReference>
<dbReference type="OrthoDB" id="1933045at2759"/>
<evidence type="ECO:0000256" key="1">
    <source>
        <dbReference type="ARBA" id="ARBA00022527"/>
    </source>
</evidence>
<dbReference type="AlphaFoldDB" id="A0A835HW97"/>
<keyword evidence="8" id="KW-0812">Transmembrane</keyword>
<feature type="non-terminal residue" evidence="10">
    <location>
        <position position="1"/>
    </location>
</feature>
<dbReference type="PANTHER" id="PTHR43895">
    <property type="entry name" value="CALCIUM/CALMODULIN-DEPENDENT PROTEIN KINASE KINASE-RELATED"/>
    <property type="match status" value="1"/>
</dbReference>
<keyword evidence="6" id="KW-0067">ATP-binding</keyword>
<evidence type="ECO:0000259" key="9">
    <source>
        <dbReference type="PROSITE" id="PS50011"/>
    </source>
</evidence>
<dbReference type="SUPFAM" id="SSF56112">
    <property type="entry name" value="Protein kinase-like (PK-like)"/>
    <property type="match status" value="1"/>
</dbReference>
<proteinExistence type="predicted"/>
<evidence type="ECO:0000256" key="7">
    <source>
        <dbReference type="PROSITE-ProRule" id="PRU00708"/>
    </source>
</evidence>
<protein>
    <recommendedName>
        <fullName evidence="9">Protein kinase domain-containing protein</fullName>
    </recommendedName>
</protein>
<evidence type="ECO:0000256" key="5">
    <source>
        <dbReference type="ARBA" id="ARBA00022777"/>
    </source>
</evidence>
<keyword evidence="3" id="KW-0677">Repeat</keyword>
<dbReference type="Pfam" id="PF00069">
    <property type="entry name" value="Pkinase"/>
    <property type="match status" value="1"/>
</dbReference>
<accession>A0A835HW97</accession>
<gene>
    <name evidence="10" type="ORF">IFM89_020793</name>
</gene>
<dbReference type="NCBIfam" id="TIGR00756">
    <property type="entry name" value="PPR"/>
    <property type="match status" value="1"/>
</dbReference>
<evidence type="ECO:0000313" key="10">
    <source>
        <dbReference type="EMBL" id="KAF9605914.1"/>
    </source>
</evidence>
<keyword evidence="1" id="KW-0723">Serine/threonine-protein kinase</keyword>
<dbReference type="PROSITE" id="PS51375">
    <property type="entry name" value="PPR"/>
    <property type="match status" value="1"/>
</dbReference>
<keyword evidence="11" id="KW-1185">Reference proteome</keyword>
<dbReference type="GO" id="GO:0005524">
    <property type="term" value="F:ATP binding"/>
    <property type="evidence" value="ECO:0007669"/>
    <property type="project" value="UniProtKB-KW"/>
</dbReference>
<keyword evidence="4" id="KW-0547">Nucleotide-binding</keyword>